<evidence type="ECO:0000256" key="16">
    <source>
        <dbReference type="PIRSR" id="PIRSR600823-3"/>
    </source>
</evidence>
<evidence type="ECO:0000259" key="20">
    <source>
        <dbReference type="PROSITE" id="PS50873"/>
    </source>
</evidence>
<name>A0A6D2KTZ5_9BRAS</name>
<evidence type="ECO:0000256" key="12">
    <source>
        <dbReference type="ARBA" id="ARBA00023157"/>
    </source>
</evidence>
<comment type="subcellular location">
    <subcellularLocation>
        <location evidence="19">Secreted</location>
    </subcellularLocation>
</comment>
<dbReference type="EMBL" id="CACVBM020001828">
    <property type="protein sequence ID" value="CAA7060325.1"/>
    <property type="molecule type" value="Genomic_DNA"/>
</dbReference>
<dbReference type="GO" id="GO:0042744">
    <property type="term" value="P:hydrogen peroxide catabolic process"/>
    <property type="evidence" value="ECO:0007669"/>
    <property type="project" value="UniProtKB-KW"/>
</dbReference>
<dbReference type="PROSITE" id="PS00436">
    <property type="entry name" value="PEROXIDASE_2"/>
    <property type="match status" value="1"/>
</dbReference>
<keyword evidence="4 19" id="KW-0964">Secreted</keyword>
<dbReference type="SUPFAM" id="SSF48113">
    <property type="entry name" value="Heme-dependent peroxidases"/>
    <property type="match status" value="1"/>
</dbReference>
<organism evidence="21 22">
    <name type="scientific">Microthlaspi erraticum</name>
    <dbReference type="NCBI Taxonomy" id="1685480"/>
    <lineage>
        <taxon>Eukaryota</taxon>
        <taxon>Viridiplantae</taxon>
        <taxon>Streptophyta</taxon>
        <taxon>Embryophyta</taxon>
        <taxon>Tracheophyta</taxon>
        <taxon>Spermatophyta</taxon>
        <taxon>Magnoliopsida</taxon>
        <taxon>eudicotyledons</taxon>
        <taxon>Gunneridae</taxon>
        <taxon>Pentapetalae</taxon>
        <taxon>rosids</taxon>
        <taxon>malvids</taxon>
        <taxon>Brassicales</taxon>
        <taxon>Brassicaceae</taxon>
        <taxon>Coluteocarpeae</taxon>
        <taxon>Microthlaspi</taxon>
    </lineage>
</organism>
<dbReference type="PANTHER" id="PTHR31517">
    <property type="match status" value="1"/>
</dbReference>
<feature type="binding site" evidence="16">
    <location>
        <position position="229"/>
    </location>
    <ligand>
        <name>Ca(2+)</name>
        <dbReference type="ChEBI" id="CHEBI:29108"/>
        <label>2</label>
    </ligand>
</feature>
<dbReference type="GO" id="GO:0020037">
    <property type="term" value="F:heme binding"/>
    <property type="evidence" value="ECO:0007669"/>
    <property type="project" value="UniProtKB-UniRule"/>
</dbReference>
<evidence type="ECO:0000256" key="6">
    <source>
        <dbReference type="ARBA" id="ARBA00022617"/>
    </source>
</evidence>
<reference evidence="21" key="1">
    <citation type="submission" date="2020-01" db="EMBL/GenBank/DDBJ databases">
        <authorList>
            <person name="Mishra B."/>
        </authorList>
    </citation>
    <scope>NUCLEOTIDE SEQUENCE [LARGE SCALE GENOMIC DNA]</scope>
</reference>
<dbReference type="OrthoDB" id="2113341at2759"/>
<accession>A0A6D2KTZ5</accession>
<evidence type="ECO:0000256" key="3">
    <source>
        <dbReference type="ARBA" id="ARBA00012313"/>
    </source>
</evidence>
<feature type="chain" id="PRO_5025715571" description="Peroxidase" evidence="19">
    <location>
        <begin position="21"/>
        <end position="308"/>
    </location>
</feature>
<dbReference type="PROSITE" id="PS50873">
    <property type="entry name" value="PEROXIDASE_4"/>
    <property type="match status" value="1"/>
</dbReference>
<evidence type="ECO:0000256" key="9">
    <source>
        <dbReference type="ARBA" id="ARBA00022837"/>
    </source>
</evidence>
<feature type="disulfide bond" evidence="18">
    <location>
        <begin position="64"/>
        <end position="69"/>
    </location>
</feature>
<dbReference type="GO" id="GO:0046872">
    <property type="term" value="F:metal ion binding"/>
    <property type="evidence" value="ECO:0007669"/>
    <property type="project" value="UniProtKB-UniRule"/>
</dbReference>
<dbReference type="InterPro" id="IPR000823">
    <property type="entry name" value="Peroxidase_pln"/>
</dbReference>
<comment type="function">
    <text evidence="2">Removal of H(2)O(2), oxidation of toxic reductants, biosynthesis and degradation of lignin, suberization, auxin catabolism, response to environmental stresses such as wounding, pathogen attack and oxidative stress. These functions might be dependent on each isozyme/isoform in each plant tissue.</text>
</comment>
<feature type="binding site" evidence="16">
    <location>
        <position position="234"/>
    </location>
    <ligand>
        <name>Ca(2+)</name>
        <dbReference type="ChEBI" id="CHEBI:29108"/>
        <label>2</label>
    </ligand>
</feature>
<feature type="disulfide bond" evidence="18">
    <location>
        <begin position="191"/>
        <end position="215"/>
    </location>
</feature>
<keyword evidence="7 16" id="KW-0479">Metal-binding</keyword>
<dbReference type="CDD" id="cd00693">
    <property type="entry name" value="secretory_peroxidase"/>
    <property type="match status" value="1"/>
</dbReference>
<comment type="catalytic activity">
    <reaction evidence="1 19">
        <text>2 a phenolic donor + H2O2 = 2 a phenolic radical donor + 2 H2O</text>
        <dbReference type="Rhea" id="RHEA:56136"/>
        <dbReference type="ChEBI" id="CHEBI:15377"/>
        <dbReference type="ChEBI" id="CHEBI:16240"/>
        <dbReference type="ChEBI" id="CHEBI:139520"/>
        <dbReference type="ChEBI" id="CHEBI:139521"/>
        <dbReference type="EC" id="1.11.1.7"/>
    </reaction>
</comment>
<feature type="binding site" evidence="16">
    <location>
        <position position="72"/>
    </location>
    <ligand>
        <name>Ca(2+)</name>
        <dbReference type="ChEBI" id="CHEBI:29108"/>
        <label>1</label>
    </ligand>
</feature>
<dbReference type="Gene3D" id="1.10.520.10">
    <property type="match status" value="1"/>
</dbReference>
<feature type="active site" description="Proton acceptor" evidence="14">
    <location>
        <position position="62"/>
    </location>
</feature>
<dbReference type="FunFam" id="1.10.420.10:FF:000001">
    <property type="entry name" value="Peroxidase"/>
    <property type="match status" value="1"/>
</dbReference>
<evidence type="ECO:0000256" key="14">
    <source>
        <dbReference type="PIRSR" id="PIRSR600823-1"/>
    </source>
</evidence>
<feature type="disulfide bond" evidence="18">
    <location>
        <begin position="31"/>
        <end position="107"/>
    </location>
</feature>
<keyword evidence="6 19" id="KW-0349">Heme</keyword>
<keyword evidence="8 19" id="KW-0732">Signal</keyword>
<keyword evidence="10 19" id="KW-0560">Oxidoreductase</keyword>
<evidence type="ECO:0000256" key="1">
    <source>
        <dbReference type="ARBA" id="ARBA00000189"/>
    </source>
</evidence>
<feature type="binding site" evidence="16">
    <location>
        <position position="63"/>
    </location>
    <ligand>
        <name>Ca(2+)</name>
        <dbReference type="ChEBI" id="CHEBI:29108"/>
        <label>1</label>
    </ligand>
</feature>
<evidence type="ECO:0000256" key="18">
    <source>
        <dbReference type="PIRSR" id="PIRSR600823-5"/>
    </source>
</evidence>
<comment type="cofactor">
    <cofactor evidence="16 19">
        <name>Ca(2+)</name>
        <dbReference type="ChEBI" id="CHEBI:29108"/>
    </cofactor>
    <text evidence="16 19">Binds 2 calcium ions per subunit.</text>
</comment>
<dbReference type="PANTHER" id="PTHR31517:SF59">
    <property type="entry name" value="PEROXIDASE"/>
    <property type="match status" value="1"/>
</dbReference>
<dbReference type="PRINTS" id="PR00461">
    <property type="entry name" value="PLPEROXIDASE"/>
</dbReference>
<protein>
    <recommendedName>
        <fullName evidence="3 19">Peroxidase</fullName>
        <ecNumber evidence="3 19">1.11.1.7</ecNumber>
    </recommendedName>
</protein>
<comment type="cofactor">
    <cofactor evidence="16 19">
        <name>heme b</name>
        <dbReference type="ChEBI" id="CHEBI:60344"/>
    </cofactor>
    <text evidence="16 19">Binds 1 heme b (iron(II)-protoporphyrin IX) group per subunit.</text>
</comment>
<dbReference type="InterPro" id="IPR002016">
    <property type="entry name" value="Haem_peroxidase"/>
</dbReference>
<dbReference type="InterPro" id="IPR033905">
    <property type="entry name" value="Secretory_peroxidase"/>
</dbReference>
<evidence type="ECO:0000256" key="11">
    <source>
        <dbReference type="ARBA" id="ARBA00023004"/>
    </source>
</evidence>
<dbReference type="PRINTS" id="PR00458">
    <property type="entry name" value="PEROXIDASE"/>
</dbReference>
<sequence length="308" mass="33268">MRSITALFFLFCFLAPSALAQLQFGFYGQSCHRAGSIISGVVSSSFSRDRSITAALLRMQFHDCFVTGCDASLLIDGTTSEKRAGPNASVRGYEIIDEAKRQLEAVCPGVVSCADIVTLATRDAIALAGGPSFLVRTGRRDGLRSNRDDVNLPGPTISAEASLGLFQAQGMDVNDMVALIGGGHSVGVAHCSLFQDRINDPAMDRTLNSQLRNTCRAPNDPTAFLDQRTSFLVDNAIFGEIRRQRGILRIDQNLGTSGTTGGIVSSFASNNDLFRQRFVTAMVKMGSLNVLTGRSGEVRRNCRAFNRR</sequence>
<comment type="similarity">
    <text evidence="19">Belongs to the peroxidase family. Classical plant (class III) peroxidase subfamily.</text>
</comment>
<evidence type="ECO:0000256" key="17">
    <source>
        <dbReference type="PIRSR" id="PIRSR600823-4"/>
    </source>
</evidence>
<keyword evidence="12 18" id="KW-1015">Disulfide bond</keyword>
<evidence type="ECO:0000256" key="13">
    <source>
        <dbReference type="ARBA" id="ARBA00023324"/>
    </source>
</evidence>
<feature type="disulfide bond" evidence="18">
    <location>
        <begin position="113"/>
        <end position="302"/>
    </location>
</feature>
<dbReference type="AlphaFoldDB" id="A0A6D2KTZ5"/>
<feature type="binding site" evidence="16">
    <location>
        <position position="81"/>
    </location>
    <ligand>
        <name>Ca(2+)</name>
        <dbReference type="ChEBI" id="CHEBI:29108"/>
        <label>1</label>
    </ligand>
</feature>
<dbReference type="EC" id="1.11.1.7" evidence="3 19"/>
<feature type="site" description="Transition state stabilizer" evidence="17">
    <location>
        <position position="58"/>
    </location>
</feature>
<dbReference type="InterPro" id="IPR019794">
    <property type="entry name" value="Peroxidases_AS"/>
</dbReference>
<evidence type="ECO:0000256" key="5">
    <source>
        <dbReference type="ARBA" id="ARBA00022559"/>
    </source>
</evidence>
<dbReference type="Pfam" id="PF00141">
    <property type="entry name" value="peroxidase"/>
    <property type="match status" value="1"/>
</dbReference>
<feature type="binding site" description="axial binding residue" evidence="16">
    <location>
        <position position="184"/>
    </location>
    <ligand>
        <name>heme b</name>
        <dbReference type="ChEBI" id="CHEBI:60344"/>
    </ligand>
    <ligandPart>
        <name>Fe</name>
        <dbReference type="ChEBI" id="CHEBI:18248"/>
    </ligandPart>
</feature>
<gene>
    <name evidence="21" type="ORF">MERR_LOCUS47561</name>
</gene>
<evidence type="ECO:0000256" key="19">
    <source>
        <dbReference type="RuleBase" id="RU362060"/>
    </source>
</evidence>
<comment type="caution">
    <text evidence="21">The sequence shown here is derived from an EMBL/GenBank/DDBJ whole genome shotgun (WGS) entry which is preliminary data.</text>
</comment>
<evidence type="ECO:0000256" key="10">
    <source>
        <dbReference type="ARBA" id="ARBA00023002"/>
    </source>
</evidence>
<feature type="signal peptide" evidence="19">
    <location>
        <begin position="1"/>
        <end position="20"/>
    </location>
</feature>
<keyword evidence="11 16" id="KW-0408">Iron</keyword>
<feature type="binding site" evidence="16">
    <location>
        <position position="68"/>
    </location>
    <ligand>
        <name>Ca(2+)</name>
        <dbReference type="ChEBI" id="CHEBI:29108"/>
        <label>1</label>
    </ligand>
</feature>
<feature type="binding site" evidence="16">
    <location>
        <position position="70"/>
    </location>
    <ligand>
        <name>Ca(2+)</name>
        <dbReference type="ChEBI" id="CHEBI:29108"/>
        <label>1</label>
    </ligand>
</feature>
<dbReference type="GO" id="GO:0005576">
    <property type="term" value="C:extracellular region"/>
    <property type="evidence" value="ECO:0007669"/>
    <property type="project" value="UniProtKB-SubCell"/>
</dbReference>
<proteinExistence type="inferred from homology"/>
<feature type="domain" description="Plant heme peroxidase family profile" evidence="20">
    <location>
        <begin position="21"/>
        <end position="306"/>
    </location>
</feature>
<evidence type="ECO:0000256" key="7">
    <source>
        <dbReference type="ARBA" id="ARBA00022723"/>
    </source>
</evidence>
<dbReference type="Gene3D" id="1.10.420.10">
    <property type="entry name" value="Peroxidase, domain 2"/>
    <property type="match status" value="1"/>
</dbReference>
<evidence type="ECO:0000256" key="4">
    <source>
        <dbReference type="ARBA" id="ARBA00022525"/>
    </source>
</evidence>
<evidence type="ECO:0000256" key="15">
    <source>
        <dbReference type="PIRSR" id="PIRSR600823-2"/>
    </source>
</evidence>
<dbReference type="Proteomes" id="UP000467841">
    <property type="component" value="Unassembled WGS sequence"/>
</dbReference>
<keyword evidence="5 19" id="KW-0575">Peroxidase</keyword>
<keyword evidence="13 19" id="KW-0376">Hydrogen peroxide</keyword>
<feature type="binding site" evidence="15">
    <location>
        <position position="153"/>
    </location>
    <ligand>
        <name>substrate</name>
    </ligand>
</feature>
<dbReference type="FunFam" id="1.10.520.10:FF:000008">
    <property type="entry name" value="Peroxidase"/>
    <property type="match status" value="1"/>
</dbReference>
<dbReference type="GO" id="GO:0140825">
    <property type="term" value="F:lactoperoxidase activity"/>
    <property type="evidence" value="ECO:0007669"/>
    <property type="project" value="UniProtKB-EC"/>
</dbReference>
<feature type="binding site" evidence="16">
    <location>
        <position position="66"/>
    </location>
    <ligand>
        <name>Ca(2+)</name>
        <dbReference type="ChEBI" id="CHEBI:29108"/>
        <label>1</label>
    </ligand>
</feature>
<evidence type="ECO:0000256" key="8">
    <source>
        <dbReference type="ARBA" id="ARBA00022729"/>
    </source>
</evidence>
<feature type="binding site" evidence="16">
    <location>
        <position position="226"/>
    </location>
    <ligand>
        <name>Ca(2+)</name>
        <dbReference type="ChEBI" id="CHEBI:29108"/>
        <label>2</label>
    </ligand>
</feature>
<keyword evidence="22" id="KW-1185">Reference proteome</keyword>
<keyword evidence="9 16" id="KW-0106">Calcium</keyword>
<evidence type="ECO:0000313" key="22">
    <source>
        <dbReference type="Proteomes" id="UP000467841"/>
    </source>
</evidence>
<dbReference type="InterPro" id="IPR010255">
    <property type="entry name" value="Haem_peroxidase_sf"/>
</dbReference>
<evidence type="ECO:0000313" key="21">
    <source>
        <dbReference type="EMBL" id="CAA7060325.1"/>
    </source>
</evidence>
<dbReference type="GO" id="GO:0006979">
    <property type="term" value="P:response to oxidative stress"/>
    <property type="evidence" value="ECO:0007669"/>
    <property type="project" value="UniProtKB-UniRule"/>
</dbReference>
<evidence type="ECO:0000256" key="2">
    <source>
        <dbReference type="ARBA" id="ARBA00002322"/>
    </source>
</evidence>